<dbReference type="STRING" id="118062.MCBB_0709"/>
<reference evidence="10 11" key="1">
    <citation type="submission" date="2016-08" db="EMBL/GenBank/DDBJ databases">
        <authorList>
            <person name="Seilhamer J.J."/>
        </authorList>
    </citation>
    <scope>NUCLEOTIDE SEQUENCE [LARGE SCALE GENOMIC DNA]</scope>
    <source>
        <strain evidence="10">Buetzberg</strain>
    </source>
</reference>
<evidence type="ECO:0000256" key="3">
    <source>
        <dbReference type="ARBA" id="ARBA00022490"/>
    </source>
</evidence>
<evidence type="ECO:0000256" key="9">
    <source>
        <dbReference type="HAMAP-Rule" id="MF_00090"/>
    </source>
</evidence>
<keyword evidence="4 9" id="KW-0489">Methyltransferase</keyword>
<dbReference type="FunFam" id="3.40.50.150:FF:000010">
    <property type="entry name" value="Protein-L-isoaspartate O-methyltransferase"/>
    <property type="match status" value="1"/>
</dbReference>
<sequence>MTRRDSLVDKLLNQGYIRTEKVKAAMLKVPREEFIPPENKPYAYADQPLPIGGGQTISAPHMVAIICEKLNLTEGMKVLEIGTGFGYNAAVVSELLGDDGHLFTVERLESLAKQARDNLKRTGYSDKVTVITGDGTLGYPEEAPYDRIYATASAPEIPEPLKEQLKIGGKLILPVGSIDYFQELVCVERISADEFKSRRLGGVVFVPMIGEHGWPEE</sequence>
<dbReference type="EC" id="2.1.1.77" evidence="9"/>
<comment type="catalytic activity">
    <reaction evidence="8 9">
        <text>[protein]-L-isoaspartate + S-adenosyl-L-methionine = [protein]-L-isoaspartate alpha-methyl ester + S-adenosyl-L-homocysteine</text>
        <dbReference type="Rhea" id="RHEA:12705"/>
        <dbReference type="Rhea" id="RHEA-COMP:12143"/>
        <dbReference type="Rhea" id="RHEA-COMP:12144"/>
        <dbReference type="ChEBI" id="CHEBI:57856"/>
        <dbReference type="ChEBI" id="CHEBI:59789"/>
        <dbReference type="ChEBI" id="CHEBI:90596"/>
        <dbReference type="ChEBI" id="CHEBI:90598"/>
        <dbReference type="EC" id="2.1.1.77"/>
    </reaction>
</comment>
<evidence type="ECO:0000256" key="1">
    <source>
        <dbReference type="ARBA" id="ARBA00004496"/>
    </source>
</evidence>
<name>A0A1D3L0U7_9EURY</name>
<evidence type="ECO:0000256" key="6">
    <source>
        <dbReference type="ARBA" id="ARBA00022691"/>
    </source>
</evidence>
<dbReference type="PANTHER" id="PTHR11579">
    <property type="entry name" value="PROTEIN-L-ISOASPARTATE O-METHYLTRANSFERASE"/>
    <property type="match status" value="1"/>
</dbReference>
<dbReference type="NCBIfam" id="NF010549">
    <property type="entry name" value="PRK13942.1"/>
    <property type="match status" value="1"/>
</dbReference>
<evidence type="ECO:0000256" key="4">
    <source>
        <dbReference type="ARBA" id="ARBA00022603"/>
    </source>
</evidence>
<organism evidence="10 11">
    <name type="scientific">Methanobacterium congolense</name>
    <dbReference type="NCBI Taxonomy" id="118062"/>
    <lineage>
        <taxon>Archaea</taxon>
        <taxon>Methanobacteriati</taxon>
        <taxon>Methanobacteriota</taxon>
        <taxon>Methanomada group</taxon>
        <taxon>Methanobacteria</taxon>
        <taxon>Methanobacteriales</taxon>
        <taxon>Methanobacteriaceae</taxon>
        <taxon>Methanobacterium</taxon>
    </lineage>
</organism>
<dbReference type="GO" id="GO:0005737">
    <property type="term" value="C:cytoplasm"/>
    <property type="evidence" value="ECO:0007669"/>
    <property type="project" value="UniProtKB-SubCell"/>
</dbReference>
<comment type="subcellular location">
    <subcellularLocation>
        <location evidence="1 9">Cytoplasm</location>
    </subcellularLocation>
</comment>
<comment type="function">
    <text evidence="7 9">Catalyzes the methyl esterification of L-isoaspartyl residues in peptides and proteins that result from spontaneous decomposition of normal L-aspartyl and L-asparaginyl residues. It plays a role in the repair and/or degradation of damaged proteins.</text>
</comment>
<protein>
    <recommendedName>
        <fullName evidence="9">Protein-L-isoaspartate O-methyltransferase</fullName>
        <ecNumber evidence="9">2.1.1.77</ecNumber>
    </recommendedName>
    <alternativeName>
        <fullName evidence="9">L-isoaspartyl protein carboxyl methyltransferase</fullName>
    </alternativeName>
    <alternativeName>
        <fullName evidence="9">Protein L-isoaspartyl methyltransferase</fullName>
    </alternativeName>
    <alternativeName>
        <fullName evidence="9">Protein-beta-aspartate methyltransferase</fullName>
        <shortName evidence="9">PIMT</shortName>
    </alternativeName>
</protein>
<evidence type="ECO:0000256" key="7">
    <source>
        <dbReference type="ARBA" id="ARBA00025330"/>
    </source>
</evidence>
<dbReference type="Pfam" id="PF01135">
    <property type="entry name" value="PCMT"/>
    <property type="match status" value="1"/>
</dbReference>
<evidence type="ECO:0000313" key="11">
    <source>
        <dbReference type="Proteomes" id="UP000094707"/>
    </source>
</evidence>
<gene>
    <name evidence="9 10" type="primary">pcm</name>
    <name evidence="10" type="ORF">MCBB_0709</name>
</gene>
<dbReference type="PROSITE" id="PS01279">
    <property type="entry name" value="PCMT"/>
    <property type="match status" value="1"/>
</dbReference>
<dbReference type="GO" id="GO:0030091">
    <property type="term" value="P:protein repair"/>
    <property type="evidence" value="ECO:0007669"/>
    <property type="project" value="UniProtKB-UniRule"/>
</dbReference>
<dbReference type="NCBIfam" id="NF001453">
    <property type="entry name" value="PRK00312.1"/>
    <property type="match status" value="1"/>
</dbReference>
<dbReference type="GeneID" id="30411563"/>
<dbReference type="SUPFAM" id="SSF53335">
    <property type="entry name" value="S-adenosyl-L-methionine-dependent methyltransferases"/>
    <property type="match status" value="1"/>
</dbReference>
<comment type="similarity">
    <text evidence="2 9">Belongs to the methyltransferase superfamily. L-isoaspartyl/D-aspartyl protein methyltransferase family.</text>
</comment>
<dbReference type="InterPro" id="IPR029063">
    <property type="entry name" value="SAM-dependent_MTases_sf"/>
</dbReference>
<keyword evidence="3 9" id="KW-0963">Cytoplasm</keyword>
<keyword evidence="5 9" id="KW-0808">Transferase</keyword>
<accession>A0A1D3L0U7</accession>
<evidence type="ECO:0000256" key="5">
    <source>
        <dbReference type="ARBA" id="ARBA00022679"/>
    </source>
</evidence>
<dbReference type="PATRIC" id="fig|129848.4.peg.716"/>
<evidence type="ECO:0000313" key="10">
    <source>
        <dbReference type="EMBL" id="SCG85282.1"/>
    </source>
</evidence>
<dbReference type="NCBIfam" id="TIGR00080">
    <property type="entry name" value="pimt"/>
    <property type="match status" value="1"/>
</dbReference>
<dbReference type="AlphaFoldDB" id="A0A1D3L0U7"/>
<evidence type="ECO:0000256" key="2">
    <source>
        <dbReference type="ARBA" id="ARBA00005369"/>
    </source>
</evidence>
<evidence type="ECO:0000256" key="8">
    <source>
        <dbReference type="ARBA" id="ARBA00029295"/>
    </source>
</evidence>
<dbReference type="GO" id="GO:0004719">
    <property type="term" value="F:protein-L-isoaspartate (D-aspartate) O-methyltransferase activity"/>
    <property type="evidence" value="ECO:0007669"/>
    <property type="project" value="UniProtKB-UniRule"/>
</dbReference>
<dbReference type="KEGG" id="mcub:MCBB_0709"/>
<dbReference type="Proteomes" id="UP000094707">
    <property type="component" value="Chromosome I"/>
</dbReference>
<dbReference type="GO" id="GO:0032259">
    <property type="term" value="P:methylation"/>
    <property type="evidence" value="ECO:0007669"/>
    <property type="project" value="UniProtKB-KW"/>
</dbReference>
<proteinExistence type="inferred from homology"/>
<dbReference type="EMBL" id="LT607756">
    <property type="protein sequence ID" value="SCG85282.1"/>
    <property type="molecule type" value="Genomic_DNA"/>
</dbReference>
<dbReference type="HAMAP" id="MF_00090">
    <property type="entry name" value="PIMT"/>
    <property type="match status" value="1"/>
</dbReference>
<feature type="active site" evidence="9">
    <location>
        <position position="58"/>
    </location>
</feature>
<dbReference type="InterPro" id="IPR000682">
    <property type="entry name" value="PCMT"/>
</dbReference>
<keyword evidence="6 9" id="KW-0949">S-adenosyl-L-methionine</keyword>
<dbReference type="CDD" id="cd02440">
    <property type="entry name" value="AdoMet_MTases"/>
    <property type="match status" value="1"/>
</dbReference>
<dbReference type="RefSeq" id="WP_071906467.1">
    <property type="nucleotide sequence ID" value="NZ_LT607756.1"/>
</dbReference>
<dbReference type="OrthoDB" id="33618at2157"/>
<dbReference type="Gene3D" id="3.40.50.150">
    <property type="entry name" value="Vaccinia Virus protein VP39"/>
    <property type="match status" value="1"/>
</dbReference>
<dbReference type="PANTHER" id="PTHR11579:SF0">
    <property type="entry name" value="PROTEIN-L-ISOASPARTATE(D-ASPARTATE) O-METHYLTRANSFERASE"/>
    <property type="match status" value="1"/>
</dbReference>
<keyword evidence="11" id="KW-1185">Reference proteome</keyword>